<keyword evidence="4" id="KW-1185">Reference proteome</keyword>
<dbReference type="InterPro" id="IPR004380">
    <property type="entry name" value="Asp_race"/>
</dbReference>
<dbReference type="EMBL" id="FXUL01000006">
    <property type="protein sequence ID" value="SMP59154.1"/>
    <property type="molecule type" value="Genomic_DNA"/>
</dbReference>
<name>A0ABY1Q5A9_9BURK</name>
<dbReference type="Pfam" id="PF01177">
    <property type="entry name" value="Asp_Glu_race"/>
    <property type="match status" value="1"/>
</dbReference>
<protein>
    <submittedName>
        <fullName evidence="3">Aspartate racemase</fullName>
    </submittedName>
</protein>
<dbReference type="InterPro" id="IPR001920">
    <property type="entry name" value="Asp/Glu_race"/>
</dbReference>
<dbReference type="PANTHER" id="PTHR21198:SF7">
    <property type="entry name" value="ASPARTATE-GLUTAMATE RACEMASE FAMILY"/>
    <property type="match status" value="1"/>
</dbReference>
<evidence type="ECO:0000256" key="1">
    <source>
        <dbReference type="ARBA" id="ARBA00007847"/>
    </source>
</evidence>
<dbReference type="PANTHER" id="PTHR21198">
    <property type="entry name" value="GLUTAMATE RACEMASE"/>
    <property type="match status" value="1"/>
</dbReference>
<dbReference type="RefSeq" id="WP_283442134.1">
    <property type="nucleotide sequence ID" value="NZ_FXUL01000006.1"/>
</dbReference>
<proteinExistence type="inferred from homology"/>
<evidence type="ECO:0000313" key="3">
    <source>
        <dbReference type="EMBL" id="SMP59154.1"/>
    </source>
</evidence>
<dbReference type="SUPFAM" id="SSF53681">
    <property type="entry name" value="Aspartate/glutamate racemase"/>
    <property type="match status" value="2"/>
</dbReference>
<reference evidence="3 4" key="1">
    <citation type="submission" date="2017-05" db="EMBL/GenBank/DDBJ databases">
        <authorList>
            <person name="Varghese N."/>
            <person name="Submissions S."/>
        </authorList>
    </citation>
    <scope>NUCLEOTIDE SEQUENCE [LARGE SCALE GENOMIC DNA]</scope>
    <source>
        <strain evidence="3 4">DSM 26001</strain>
    </source>
</reference>
<comment type="similarity">
    <text evidence="1">Belongs to the aspartate/glutamate racemases family.</text>
</comment>
<dbReference type="InterPro" id="IPR015942">
    <property type="entry name" value="Asp/Glu/hydantoin_racemase"/>
</dbReference>
<dbReference type="Proteomes" id="UP001158049">
    <property type="component" value="Unassembled WGS sequence"/>
</dbReference>
<dbReference type="Gene3D" id="3.40.50.1860">
    <property type="match status" value="2"/>
</dbReference>
<gene>
    <name evidence="3" type="ORF">SAMN06295970_10616</name>
</gene>
<accession>A0ABY1Q5A9</accession>
<keyword evidence="2" id="KW-0413">Isomerase</keyword>
<evidence type="ECO:0000256" key="2">
    <source>
        <dbReference type="ARBA" id="ARBA00023235"/>
    </source>
</evidence>
<comment type="caution">
    <text evidence="3">The sequence shown here is derived from an EMBL/GenBank/DDBJ whole genome shotgun (WGS) entry which is preliminary data.</text>
</comment>
<sequence length="231" mass="23984">MSRLVGILGGMGPLATVDLMAKIIAHTPAARDQDHVPVVAWNVPQVPDRQRALAGDGPSPLPAMQEGVARLNAAGATCIAIACNTAHHWHDALQAESSAPVLHIARITLAALQREQVAGPVGIIATHGTLATRLYQDLLEAAGIECLLPDAQQMDTLFVPGCYAIKRGAVSEGGHLLDALAAALAVRGATRLLLACTEVPVGLERIGSPLLPVCIDPTLALAQACIAHCRD</sequence>
<evidence type="ECO:0000313" key="4">
    <source>
        <dbReference type="Proteomes" id="UP001158049"/>
    </source>
</evidence>
<dbReference type="NCBIfam" id="TIGR00035">
    <property type="entry name" value="asp_race"/>
    <property type="match status" value="1"/>
</dbReference>
<organism evidence="3 4">
    <name type="scientific">Noviherbaspirillum suwonense</name>
    <dbReference type="NCBI Taxonomy" id="1224511"/>
    <lineage>
        <taxon>Bacteria</taxon>
        <taxon>Pseudomonadati</taxon>
        <taxon>Pseudomonadota</taxon>
        <taxon>Betaproteobacteria</taxon>
        <taxon>Burkholderiales</taxon>
        <taxon>Oxalobacteraceae</taxon>
        <taxon>Noviherbaspirillum</taxon>
    </lineage>
</organism>